<keyword evidence="5 9" id="KW-0472">Membrane</keyword>
<dbReference type="Proteomes" id="UP000316079">
    <property type="component" value="Unassembled WGS sequence"/>
</dbReference>
<protein>
    <recommendedName>
        <fullName evidence="10">G-protein coupled receptors family 1 profile domain-containing protein</fullName>
    </recommendedName>
</protein>
<organism evidence="11 12">
    <name type="scientific">Danionella cerebrum</name>
    <dbReference type="NCBI Taxonomy" id="2873325"/>
    <lineage>
        <taxon>Eukaryota</taxon>
        <taxon>Metazoa</taxon>
        <taxon>Chordata</taxon>
        <taxon>Craniata</taxon>
        <taxon>Vertebrata</taxon>
        <taxon>Euteleostomi</taxon>
        <taxon>Actinopterygii</taxon>
        <taxon>Neopterygii</taxon>
        <taxon>Teleostei</taxon>
        <taxon>Ostariophysi</taxon>
        <taxon>Cypriniformes</taxon>
        <taxon>Danionidae</taxon>
        <taxon>Danioninae</taxon>
        <taxon>Danionella</taxon>
    </lineage>
</organism>
<dbReference type="STRING" id="623744.A0A553NWF8"/>
<evidence type="ECO:0000256" key="4">
    <source>
        <dbReference type="ARBA" id="ARBA00023040"/>
    </source>
</evidence>
<comment type="subcellular location">
    <subcellularLocation>
        <location evidence="1">Membrane</location>
        <topology evidence="1">Multi-pass membrane protein</topology>
    </subcellularLocation>
</comment>
<dbReference type="GO" id="GO:0005886">
    <property type="term" value="C:plasma membrane"/>
    <property type="evidence" value="ECO:0007669"/>
    <property type="project" value="TreeGrafter"/>
</dbReference>
<reference evidence="11 12" key="1">
    <citation type="journal article" date="2019" name="Sci. Data">
        <title>Hybrid genome assembly and annotation of Danionella translucida.</title>
        <authorList>
            <person name="Kadobianskyi M."/>
            <person name="Schulze L."/>
            <person name="Schuelke M."/>
            <person name="Judkewitz B."/>
        </authorList>
    </citation>
    <scope>NUCLEOTIDE SEQUENCE [LARGE SCALE GENOMIC DNA]</scope>
    <source>
        <strain evidence="11 12">Bolton</strain>
    </source>
</reference>
<accession>A0A553NWF8</accession>
<evidence type="ECO:0000256" key="5">
    <source>
        <dbReference type="ARBA" id="ARBA00023136"/>
    </source>
</evidence>
<dbReference type="Gene3D" id="1.20.1070.10">
    <property type="entry name" value="Rhodopsin 7-helix transmembrane proteins"/>
    <property type="match status" value="1"/>
</dbReference>
<dbReference type="SUPFAM" id="SSF81321">
    <property type="entry name" value="Family A G protein-coupled receptor-like"/>
    <property type="match status" value="1"/>
</dbReference>
<evidence type="ECO:0000256" key="3">
    <source>
        <dbReference type="ARBA" id="ARBA00022989"/>
    </source>
</evidence>
<evidence type="ECO:0000256" key="8">
    <source>
        <dbReference type="ARBA" id="ARBA00023224"/>
    </source>
</evidence>
<dbReference type="GO" id="GO:0007200">
    <property type="term" value="P:phospholipase C-activating G protein-coupled receptor signaling pathway"/>
    <property type="evidence" value="ECO:0007669"/>
    <property type="project" value="TreeGrafter"/>
</dbReference>
<feature type="transmembrane region" description="Helical" evidence="9">
    <location>
        <begin position="152"/>
        <end position="170"/>
    </location>
</feature>
<feature type="transmembrane region" description="Helical" evidence="9">
    <location>
        <begin position="283"/>
        <end position="304"/>
    </location>
</feature>
<evidence type="ECO:0000256" key="1">
    <source>
        <dbReference type="ARBA" id="ARBA00004141"/>
    </source>
</evidence>
<keyword evidence="6" id="KW-0675">Receptor</keyword>
<keyword evidence="12" id="KW-1185">Reference proteome</keyword>
<keyword evidence="8" id="KW-0807">Transducer</keyword>
<dbReference type="PANTHER" id="PTHR24232">
    <property type="entry name" value="G-PROTEIN COUPLED RECEPTOR"/>
    <property type="match status" value="1"/>
</dbReference>
<feature type="transmembrane region" description="Helical" evidence="9">
    <location>
        <begin position="182"/>
        <end position="200"/>
    </location>
</feature>
<comment type="caution">
    <text evidence="11">The sequence shown here is derived from an EMBL/GenBank/DDBJ whole genome shotgun (WGS) entry which is preliminary data.</text>
</comment>
<gene>
    <name evidence="11" type="ORF">DNTS_030560</name>
</gene>
<keyword evidence="7" id="KW-0325">Glycoprotein</keyword>
<dbReference type="InterPro" id="IPR017452">
    <property type="entry name" value="GPCR_Rhodpsn_7TM"/>
</dbReference>
<dbReference type="OrthoDB" id="8889623at2759"/>
<name>A0A553NWF8_9TELE</name>
<evidence type="ECO:0000256" key="2">
    <source>
        <dbReference type="ARBA" id="ARBA00022692"/>
    </source>
</evidence>
<evidence type="ECO:0000256" key="6">
    <source>
        <dbReference type="ARBA" id="ARBA00023170"/>
    </source>
</evidence>
<sequence length="342" mass="38543">MPLLGFFNSSLLFIIHTPLERTSEQLNASTENISTTVTINPSSPPSSDQTVFASCAHMPQVLVFYLFLQFVNLLLGIPANAAVLCLIWTRNRNRSASRQDAGSSELFTFNLAFLDLMFCLIPPLELVSLVFWSHPRLWLVLRFFYGVKDCSPLLLCCLCVERLLAVRWPLAFAQARSWHRSLAATIVWVVTIVYAILKCLGNIPGFYLAFTVLILAAFALMLFCNVGILWALRTSGQNQRRRAQQRAFQTVLFILGIIIINYLPPVALFPFRESFSPQVFQCYIHYLAFGFMDISSSLQPMLYLGRERPVNGMQSCCCTTENTAQVTTAEQLNTVSQNLPSQ</sequence>
<evidence type="ECO:0000313" key="12">
    <source>
        <dbReference type="Proteomes" id="UP000316079"/>
    </source>
</evidence>
<dbReference type="GO" id="GO:0035025">
    <property type="term" value="P:positive regulation of Rho protein signal transduction"/>
    <property type="evidence" value="ECO:0007669"/>
    <property type="project" value="TreeGrafter"/>
</dbReference>
<feature type="transmembrane region" description="Helical" evidence="9">
    <location>
        <begin position="62"/>
        <end position="88"/>
    </location>
</feature>
<evidence type="ECO:0000256" key="9">
    <source>
        <dbReference type="SAM" id="Phobius"/>
    </source>
</evidence>
<feature type="domain" description="G-protein coupled receptors family 1 profile" evidence="10">
    <location>
        <begin position="79"/>
        <end position="303"/>
    </location>
</feature>
<proteinExistence type="predicted"/>
<feature type="transmembrane region" description="Helical" evidence="9">
    <location>
        <begin position="109"/>
        <end position="132"/>
    </location>
</feature>
<dbReference type="PANTHER" id="PTHR24232:SF107">
    <property type="entry name" value="HYDROXYCARBOXYLIC ACID RECEPTOR 2-LIKE"/>
    <property type="match status" value="1"/>
</dbReference>
<keyword evidence="2 9" id="KW-0812">Transmembrane</keyword>
<evidence type="ECO:0000256" key="7">
    <source>
        <dbReference type="ARBA" id="ARBA00023180"/>
    </source>
</evidence>
<dbReference type="EMBL" id="SRMA01026782">
    <property type="protein sequence ID" value="TRY69758.1"/>
    <property type="molecule type" value="Genomic_DNA"/>
</dbReference>
<dbReference type="GO" id="GO:0004930">
    <property type="term" value="F:G protein-coupled receptor activity"/>
    <property type="evidence" value="ECO:0007669"/>
    <property type="project" value="UniProtKB-KW"/>
</dbReference>
<dbReference type="AlphaFoldDB" id="A0A553NWF8"/>
<dbReference type="PROSITE" id="PS50262">
    <property type="entry name" value="G_PROTEIN_RECEP_F1_2"/>
    <property type="match status" value="1"/>
</dbReference>
<evidence type="ECO:0000259" key="10">
    <source>
        <dbReference type="PROSITE" id="PS50262"/>
    </source>
</evidence>
<keyword evidence="4" id="KW-0297">G-protein coupled receptor</keyword>
<evidence type="ECO:0000313" key="11">
    <source>
        <dbReference type="EMBL" id="TRY69758.1"/>
    </source>
</evidence>
<feature type="transmembrane region" description="Helical" evidence="9">
    <location>
        <begin position="251"/>
        <end position="271"/>
    </location>
</feature>
<feature type="transmembrane region" description="Helical" evidence="9">
    <location>
        <begin position="206"/>
        <end position="230"/>
    </location>
</feature>
<keyword evidence="3 9" id="KW-1133">Transmembrane helix</keyword>